<sequence>MDKFVVKWKRKNLEDDSIKQPFAKRRRISCEFGFRKPMLDYLKKNANPKVLLKLMQVSKYFLFKEFPFIVVKDLKHEDDKWNIDLENITKKLWITESFVIEENFSPFNDIMLVSSIVPKIAACDITDLWMIGQQISLQEFKLLNADKIKDFHFRESMITDSNGDILSVENILSFLLKVLSFS</sequence>
<keyword evidence="1" id="KW-1185">Reference proteome</keyword>
<organism evidence="1 2">
    <name type="scientific">Panagrolaimus davidi</name>
    <dbReference type="NCBI Taxonomy" id="227884"/>
    <lineage>
        <taxon>Eukaryota</taxon>
        <taxon>Metazoa</taxon>
        <taxon>Ecdysozoa</taxon>
        <taxon>Nematoda</taxon>
        <taxon>Chromadorea</taxon>
        <taxon>Rhabditida</taxon>
        <taxon>Tylenchina</taxon>
        <taxon>Panagrolaimomorpha</taxon>
        <taxon>Panagrolaimoidea</taxon>
        <taxon>Panagrolaimidae</taxon>
        <taxon>Panagrolaimus</taxon>
    </lineage>
</organism>
<evidence type="ECO:0000313" key="2">
    <source>
        <dbReference type="WBParaSite" id="PDA_v2.g9425.t1"/>
    </source>
</evidence>
<dbReference type="AlphaFoldDB" id="A0A914QZ48"/>
<accession>A0A914QZ48</accession>
<dbReference type="WBParaSite" id="PDA_v2.g9425.t1">
    <property type="protein sequence ID" value="PDA_v2.g9425.t1"/>
    <property type="gene ID" value="PDA_v2.g9425"/>
</dbReference>
<dbReference type="Proteomes" id="UP000887578">
    <property type="component" value="Unplaced"/>
</dbReference>
<evidence type="ECO:0000313" key="1">
    <source>
        <dbReference type="Proteomes" id="UP000887578"/>
    </source>
</evidence>
<proteinExistence type="predicted"/>
<protein>
    <submittedName>
        <fullName evidence="2">Uncharacterized protein</fullName>
    </submittedName>
</protein>
<name>A0A914QZ48_9BILA</name>
<reference evidence="2" key="1">
    <citation type="submission" date="2022-11" db="UniProtKB">
        <authorList>
            <consortium name="WormBaseParasite"/>
        </authorList>
    </citation>
    <scope>IDENTIFICATION</scope>
</reference>